<dbReference type="GO" id="GO:0016020">
    <property type="term" value="C:membrane"/>
    <property type="evidence" value="ECO:0007669"/>
    <property type="project" value="UniProtKB-SubCell"/>
</dbReference>
<dbReference type="Pfam" id="PF13564">
    <property type="entry name" value="DoxX_2"/>
    <property type="match status" value="1"/>
</dbReference>
<gene>
    <name evidence="6" type="ORF">AVDCRST_MAG17-1074</name>
</gene>
<keyword evidence="3 5" id="KW-1133">Transmembrane helix</keyword>
<keyword evidence="2 5" id="KW-0812">Transmembrane</keyword>
<evidence type="ECO:0000256" key="2">
    <source>
        <dbReference type="ARBA" id="ARBA00022692"/>
    </source>
</evidence>
<evidence type="ECO:0000256" key="1">
    <source>
        <dbReference type="ARBA" id="ARBA00004141"/>
    </source>
</evidence>
<dbReference type="PANTHER" id="PTHR36974:SF1">
    <property type="entry name" value="DOXX FAMILY MEMBRANE PROTEIN"/>
    <property type="match status" value="1"/>
</dbReference>
<evidence type="ECO:0000313" key="6">
    <source>
        <dbReference type="EMBL" id="CAA9495576.1"/>
    </source>
</evidence>
<reference evidence="6" key="1">
    <citation type="submission" date="2020-02" db="EMBL/GenBank/DDBJ databases">
        <authorList>
            <person name="Meier V. D."/>
        </authorList>
    </citation>
    <scope>NUCLEOTIDE SEQUENCE</scope>
    <source>
        <strain evidence="6">AVDCRST_MAG17</strain>
    </source>
</reference>
<evidence type="ECO:0000256" key="4">
    <source>
        <dbReference type="ARBA" id="ARBA00023136"/>
    </source>
</evidence>
<keyword evidence="4 5" id="KW-0472">Membrane</keyword>
<evidence type="ECO:0008006" key="7">
    <source>
        <dbReference type="Google" id="ProtNLM"/>
    </source>
</evidence>
<sequence length="147" mass="16403">MFSSRRRRRSEVSRGMLAAFFVSAGALHFVKPQPYEAIMPPQLPYPRELVYVSGVAEILGGLGVLSPRVRPWAGLWLIALLIAVFPANVHHAIAADDIPGNPVSRPALIARLPLQVLLIAWVWKTTGADRMRPRPSRARRVKEALRR</sequence>
<protein>
    <recommendedName>
        <fullName evidence="7">Cytoplasmic membrane protein FsxA</fullName>
    </recommendedName>
</protein>
<feature type="transmembrane region" description="Helical" evidence="5">
    <location>
        <begin position="105"/>
        <end position="123"/>
    </location>
</feature>
<organism evidence="6">
    <name type="scientific">uncultured Solirubrobacterales bacterium</name>
    <dbReference type="NCBI Taxonomy" id="768556"/>
    <lineage>
        <taxon>Bacteria</taxon>
        <taxon>Bacillati</taxon>
        <taxon>Actinomycetota</taxon>
        <taxon>Thermoleophilia</taxon>
        <taxon>Solirubrobacterales</taxon>
        <taxon>environmental samples</taxon>
    </lineage>
</organism>
<accession>A0A6J4SGX3</accession>
<dbReference type="EMBL" id="CADCVV010000074">
    <property type="protein sequence ID" value="CAA9495576.1"/>
    <property type="molecule type" value="Genomic_DNA"/>
</dbReference>
<dbReference type="InterPro" id="IPR032808">
    <property type="entry name" value="DoxX"/>
</dbReference>
<dbReference type="AlphaFoldDB" id="A0A6J4SGX3"/>
<dbReference type="PANTHER" id="PTHR36974">
    <property type="entry name" value="MEMBRANE PROTEIN-RELATED"/>
    <property type="match status" value="1"/>
</dbReference>
<feature type="transmembrane region" description="Helical" evidence="5">
    <location>
        <begin position="72"/>
        <end position="93"/>
    </location>
</feature>
<name>A0A6J4SGX3_9ACTN</name>
<evidence type="ECO:0000256" key="3">
    <source>
        <dbReference type="ARBA" id="ARBA00022989"/>
    </source>
</evidence>
<proteinExistence type="predicted"/>
<comment type="subcellular location">
    <subcellularLocation>
        <location evidence="1">Membrane</location>
        <topology evidence="1">Multi-pass membrane protein</topology>
    </subcellularLocation>
</comment>
<evidence type="ECO:0000256" key="5">
    <source>
        <dbReference type="SAM" id="Phobius"/>
    </source>
</evidence>
<feature type="transmembrane region" description="Helical" evidence="5">
    <location>
        <begin position="48"/>
        <end position="65"/>
    </location>
</feature>